<keyword evidence="6" id="KW-0186">Copper</keyword>
<feature type="domain" description="Tyrosinase copper-binding" evidence="13">
    <location>
        <begin position="332"/>
        <end position="343"/>
    </location>
</feature>
<keyword evidence="8" id="KW-0470">Melanin biosynthesis</keyword>
<comment type="catalytic activity">
    <reaction evidence="10">
        <text>L-tyrosine + O2 = L-dopaquinone + H2O</text>
        <dbReference type="Rhea" id="RHEA:18117"/>
        <dbReference type="ChEBI" id="CHEBI:15377"/>
        <dbReference type="ChEBI" id="CHEBI:15379"/>
        <dbReference type="ChEBI" id="CHEBI:57924"/>
        <dbReference type="ChEBI" id="CHEBI:58315"/>
        <dbReference type="EC" id="1.14.18.1"/>
    </reaction>
</comment>
<evidence type="ECO:0000256" key="1">
    <source>
        <dbReference type="ARBA" id="ARBA00001973"/>
    </source>
</evidence>
<evidence type="ECO:0000256" key="3">
    <source>
        <dbReference type="ARBA" id="ARBA00011906"/>
    </source>
</evidence>
<comment type="catalytic activity">
    <reaction evidence="9">
        <text>2 L-dopa + O2 = 2 L-dopaquinone + 2 H2O</text>
        <dbReference type="Rhea" id="RHEA:34287"/>
        <dbReference type="ChEBI" id="CHEBI:15377"/>
        <dbReference type="ChEBI" id="CHEBI:15379"/>
        <dbReference type="ChEBI" id="CHEBI:57504"/>
        <dbReference type="ChEBI" id="CHEBI:57924"/>
        <dbReference type="EC" id="1.14.18.1"/>
    </reaction>
</comment>
<evidence type="ECO:0000256" key="11">
    <source>
        <dbReference type="SAM" id="MobiDB-lite"/>
    </source>
</evidence>
<dbReference type="Pfam" id="PF00264">
    <property type="entry name" value="Tyrosinase"/>
    <property type="match status" value="1"/>
</dbReference>
<dbReference type="InterPro" id="IPR041640">
    <property type="entry name" value="Tyrosinase_C"/>
</dbReference>
<dbReference type="InterPro" id="IPR008922">
    <property type="entry name" value="Di-copper_centre_dom_sf"/>
</dbReference>
<dbReference type="Proteomes" id="UP001373714">
    <property type="component" value="Unassembled WGS sequence"/>
</dbReference>
<evidence type="ECO:0000256" key="6">
    <source>
        <dbReference type="ARBA" id="ARBA00023008"/>
    </source>
</evidence>
<accession>A0AAV9VJN4</accession>
<protein>
    <recommendedName>
        <fullName evidence="3">tyrosinase</fullName>
        <ecNumber evidence="3">1.14.18.1</ecNumber>
    </recommendedName>
</protein>
<dbReference type="PANTHER" id="PTHR11474:SF76">
    <property type="entry name" value="SHKT DOMAIN-CONTAINING PROTEIN"/>
    <property type="match status" value="1"/>
</dbReference>
<proteinExistence type="inferred from homology"/>
<evidence type="ECO:0000256" key="8">
    <source>
        <dbReference type="ARBA" id="ARBA00023101"/>
    </source>
</evidence>
<keyword evidence="7" id="KW-0503">Monooxygenase</keyword>
<comment type="similarity">
    <text evidence="2">Belongs to the tyrosinase family.</text>
</comment>
<dbReference type="GO" id="GO:0004503">
    <property type="term" value="F:tyrosinase activity"/>
    <property type="evidence" value="ECO:0007669"/>
    <property type="project" value="UniProtKB-EC"/>
</dbReference>
<dbReference type="InterPro" id="IPR050316">
    <property type="entry name" value="Tyrosinase/Hemocyanin"/>
</dbReference>
<evidence type="ECO:0000259" key="12">
    <source>
        <dbReference type="PROSITE" id="PS00497"/>
    </source>
</evidence>
<dbReference type="PROSITE" id="PS00497">
    <property type="entry name" value="TYROSINASE_1"/>
    <property type="match status" value="1"/>
</dbReference>
<dbReference type="Gene3D" id="2.60.310.20">
    <property type="match status" value="1"/>
</dbReference>
<gene>
    <name evidence="14" type="ORF">TWF730_007112</name>
</gene>
<keyword evidence="4" id="KW-0479">Metal-binding</keyword>
<reference evidence="14 15" key="1">
    <citation type="submission" date="2019-10" db="EMBL/GenBank/DDBJ databases">
        <authorList>
            <person name="Palmer J.M."/>
        </authorList>
    </citation>
    <scope>NUCLEOTIDE SEQUENCE [LARGE SCALE GENOMIC DNA]</scope>
    <source>
        <strain evidence="14 15">TWF730</strain>
    </source>
</reference>
<evidence type="ECO:0000259" key="13">
    <source>
        <dbReference type="PROSITE" id="PS00498"/>
    </source>
</evidence>
<organism evidence="14 15">
    <name type="scientific">Orbilia blumenaviensis</name>
    <dbReference type="NCBI Taxonomy" id="1796055"/>
    <lineage>
        <taxon>Eukaryota</taxon>
        <taxon>Fungi</taxon>
        <taxon>Dikarya</taxon>
        <taxon>Ascomycota</taxon>
        <taxon>Pezizomycotina</taxon>
        <taxon>Orbiliomycetes</taxon>
        <taxon>Orbiliales</taxon>
        <taxon>Orbiliaceae</taxon>
        <taxon>Orbilia</taxon>
    </lineage>
</organism>
<dbReference type="SUPFAM" id="SSF48056">
    <property type="entry name" value="Di-copper centre-containing domain"/>
    <property type="match status" value="1"/>
</dbReference>
<comment type="cofactor">
    <cofactor evidence="1">
        <name>Cu(2+)</name>
        <dbReference type="ChEBI" id="CHEBI:29036"/>
    </cofactor>
</comment>
<dbReference type="PRINTS" id="PR00092">
    <property type="entry name" value="TYROSINASE"/>
</dbReference>
<feature type="region of interest" description="Disordered" evidence="11">
    <location>
        <begin position="449"/>
        <end position="473"/>
    </location>
</feature>
<dbReference type="Pfam" id="PF18132">
    <property type="entry name" value="Tyrosinase_C"/>
    <property type="match status" value="1"/>
</dbReference>
<keyword evidence="15" id="KW-1185">Reference proteome</keyword>
<dbReference type="EC" id="1.14.18.1" evidence="3"/>
<feature type="domain" description="Tyrosinase copper-binding" evidence="12">
    <location>
        <begin position="141"/>
        <end position="158"/>
    </location>
</feature>
<dbReference type="Gene3D" id="1.10.1280.10">
    <property type="entry name" value="Di-copper center containing domain from catechol oxidase"/>
    <property type="match status" value="1"/>
</dbReference>
<evidence type="ECO:0000256" key="4">
    <source>
        <dbReference type="ARBA" id="ARBA00022723"/>
    </source>
</evidence>
<dbReference type="PROSITE" id="PS00498">
    <property type="entry name" value="TYROSINASE_2"/>
    <property type="match status" value="1"/>
</dbReference>
<dbReference type="GO" id="GO:0046872">
    <property type="term" value="F:metal ion binding"/>
    <property type="evidence" value="ECO:0007669"/>
    <property type="project" value="UniProtKB-KW"/>
</dbReference>
<evidence type="ECO:0000313" key="15">
    <source>
        <dbReference type="Proteomes" id="UP001373714"/>
    </source>
</evidence>
<dbReference type="PANTHER" id="PTHR11474">
    <property type="entry name" value="TYROSINASE FAMILY MEMBER"/>
    <property type="match status" value="1"/>
</dbReference>
<evidence type="ECO:0000256" key="7">
    <source>
        <dbReference type="ARBA" id="ARBA00023033"/>
    </source>
</evidence>
<name>A0AAV9VJN4_9PEZI</name>
<evidence type="ECO:0000256" key="5">
    <source>
        <dbReference type="ARBA" id="ARBA00023002"/>
    </source>
</evidence>
<evidence type="ECO:0000256" key="9">
    <source>
        <dbReference type="ARBA" id="ARBA00048233"/>
    </source>
</evidence>
<sequence length="640" mass="70184">MAVWSSLKYAAVASCAFGLTQVEGLPTVAPGTATPSLSEWANLDSRSVFARQNNIITTGAQGTNPTSRTVAMRKEIRQMIRAGDRSEFNLFLLALRRMQTMSTNDPMSYYQIAGIHGRPYQPWGGVPRDPRSNANTGYCTHSDVIFLPWHRPYLALFEQSLWSNAAAVVEEIRQAGRTDLANRYNAVLPNLRLPYWDWANDASVPSELGLMQTIQVETARGQENIPNPLYSYRFQTRLTEFTAPFNGMTETFRYPARSGNGYVSQGQAFNTAMRNNAGTFRNRVYALFGNSNFNSVGTRLSGRDSLEGVHDSVHGTIGASGHMGFVDNAAFDPVFWLHHANMDRLFALWQGINVGGYTLSGRSSGTYAIPNGTPENMQMQMPPFRATANSFHTPAGVTNTEVFGYSYSETFRQDRASIIGAINRLYSNGTPSGNLVSAVRAAKLKRSLGQPLKKRQDVKPSDKLNTPPSPDALTTVQDKVVENNKYMHWEADVKVSMSALKSSFNVLIFLGDVPAETKDWATSKNLVGTHSVITNVNVGAMDSLVSGTVPLTSSLLNKVVTGDIKDLEVANVVPYLKKNLKCRVSLPDGKAVDVKTVEKLTVQITESLVTLPASEGELPKFGDFKVEYDAVDVPKGNFGA</sequence>
<dbReference type="GO" id="GO:0042438">
    <property type="term" value="P:melanin biosynthetic process"/>
    <property type="evidence" value="ECO:0007669"/>
    <property type="project" value="UniProtKB-KW"/>
</dbReference>
<evidence type="ECO:0000256" key="2">
    <source>
        <dbReference type="ARBA" id="ARBA00009928"/>
    </source>
</evidence>
<comment type="caution">
    <text evidence="14">The sequence shown here is derived from an EMBL/GenBank/DDBJ whole genome shotgun (WGS) entry which is preliminary data.</text>
</comment>
<keyword evidence="5" id="KW-0560">Oxidoreductase</keyword>
<evidence type="ECO:0000256" key="10">
    <source>
        <dbReference type="ARBA" id="ARBA00048881"/>
    </source>
</evidence>
<dbReference type="InterPro" id="IPR002227">
    <property type="entry name" value="Tyrosinase_Cu-bd"/>
</dbReference>
<dbReference type="EMBL" id="JAVHNS010000003">
    <property type="protein sequence ID" value="KAK6360997.1"/>
    <property type="molecule type" value="Genomic_DNA"/>
</dbReference>
<evidence type="ECO:0000313" key="14">
    <source>
        <dbReference type="EMBL" id="KAK6360997.1"/>
    </source>
</evidence>
<dbReference type="AlphaFoldDB" id="A0AAV9VJN4"/>